<dbReference type="InterPro" id="IPR000891">
    <property type="entry name" value="PYR_CT"/>
</dbReference>
<dbReference type="InterPro" id="IPR054691">
    <property type="entry name" value="LeuA/HCS_post-cat"/>
</dbReference>
<dbReference type="Gene3D" id="1.10.238.260">
    <property type="match status" value="1"/>
</dbReference>
<evidence type="ECO:0000256" key="3">
    <source>
        <dbReference type="ARBA" id="ARBA00022605"/>
    </source>
</evidence>
<keyword evidence="3" id="KW-0028">Amino-acid biosynthesis</keyword>
<keyword evidence="4" id="KW-0412">Isoleucine biosynthesis</keyword>
<dbReference type="GO" id="GO:0009098">
    <property type="term" value="P:L-leucine biosynthetic process"/>
    <property type="evidence" value="ECO:0007669"/>
    <property type="project" value="InterPro"/>
</dbReference>
<evidence type="ECO:0000256" key="2">
    <source>
        <dbReference type="ARBA" id="ARBA00006154"/>
    </source>
</evidence>
<evidence type="ECO:0000313" key="12">
    <source>
        <dbReference type="Proteomes" id="UP000005496"/>
    </source>
</evidence>
<keyword evidence="12" id="KW-1185">Reference proteome</keyword>
<dbReference type="RefSeq" id="WP_008870438.1">
    <property type="nucleotide sequence ID" value="NZ_ACJN02000002.1"/>
</dbReference>
<dbReference type="eggNOG" id="COG0119">
    <property type="taxonomic scope" value="Bacteria"/>
</dbReference>
<comment type="similarity">
    <text evidence="2 9">Belongs to the alpha-IPM synthase/homocitrate synthase family.</text>
</comment>
<proteinExistence type="inferred from homology"/>
<dbReference type="SMART" id="SM00917">
    <property type="entry name" value="LeuA_dimer"/>
    <property type="match status" value="1"/>
</dbReference>
<dbReference type="GO" id="GO:0009097">
    <property type="term" value="P:isoleucine biosynthetic process"/>
    <property type="evidence" value="ECO:0007669"/>
    <property type="project" value="UniProtKB-UniRule"/>
</dbReference>
<dbReference type="SUPFAM" id="SSF51569">
    <property type="entry name" value="Aldolase"/>
    <property type="match status" value="1"/>
</dbReference>
<evidence type="ECO:0000256" key="8">
    <source>
        <dbReference type="NCBIfam" id="TIGR00977"/>
    </source>
</evidence>
<dbReference type="CDD" id="cd07941">
    <property type="entry name" value="DRE_TIM_LeuA3"/>
    <property type="match status" value="1"/>
</dbReference>
<accession>D6SQU8</accession>
<comment type="pathway">
    <text evidence="1">Amino-acid biosynthesis; L-isoleucine biosynthesis; 2-oxobutanoate from pyruvate: step 1/3.</text>
</comment>
<evidence type="ECO:0000256" key="9">
    <source>
        <dbReference type="RuleBase" id="RU003523"/>
    </source>
</evidence>
<comment type="catalytic activity">
    <reaction evidence="7">
        <text>pyruvate + acetyl-CoA + H2O = (3R)-citramalate + CoA + H(+)</text>
        <dbReference type="Rhea" id="RHEA:19045"/>
        <dbReference type="ChEBI" id="CHEBI:15361"/>
        <dbReference type="ChEBI" id="CHEBI:15377"/>
        <dbReference type="ChEBI" id="CHEBI:15378"/>
        <dbReference type="ChEBI" id="CHEBI:30934"/>
        <dbReference type="ChEBI" id="CHEBI:57287"/>
        <dbReference type="ChEBI" id="CHEBI:57288"/>
        <dbReference type="EC" id="2.3.3.21"/>
    </reaction>
</comment>
<keyword evidence="6" id="KW-0100">Branched-chain amino acid biosynthesis</keyword>
<feature type="domain" description="Pyruvate carboxyltransferase" evidence="10">
    <location>
        <begin position="4"/>
        <end position="267"/>
    </location>
</feature>
<organism evidence="11 12">
    <name type="scientific">Desulfonatronospira thiodismutans ASO3-1</name>
    <dbReference type="NCBI Taxonomy" id="555779"/>
    <lineage>
        <taxon>Bacteria</taxon>
        <taxon>Pseudomonadati</taxon>
        <taxon>Thermodesulfobacteriota</taxon>
        <taxon>Desulfovibrionia</taxon>
        <taxon>Desulfovibrionales</taxon>
        <taxon>Desulfonatronovibrionaceae</taxon>
        <taxon>Desulfonatronospira</taxon>
    </lineage>
</organism>
<evidence type="ECO:0000256" key="4">
    <source>
        <dbReference type="ARBA" id="ARBA00022624"/>
    </source>
</evidence>
<dbReference type="Pfam" id="PF22617">
    <property type="entry name" value="HCS_D2"/>
    <property type="match status" value="1"/>
</dbReference>
<evidence type="ECO:0000313" key="11">
    <source>
        <dbReference type="EMBL" id="EFI35124.1"/>
    </source>
</evidence>
<dbReference type="GO" id="GO:0003852">
    <property type="term" value="F:2-isopropylmalate synthase activity"/>
    <property type="evidence" value="ECO:0007669"/>
    <property type="project" value="InterPro"/>
</dbReference>
<sequence>MSKIQIYDTTLRDGTQAEDVHLSTEDKVRIARKLDTLGIDYIEGGWPGSNPTDQRFFQEIQNYALNHSRVVSFGSTHSTKKTPENDPNLDALIKSRTKAITIFGKTWDVHVKDALRTTQERNLEIIYNSVGFLRPRVEELFFDAEHFFDGFKANKEFALACLGRAMEGGADILVLCDTNGGTTPMELCRIIQEVQASLPEARLGIHAHNDSETAVANSLLAVDLGAVQVQGTINGYGERCGNANLCSIIPSLELKMGYTCLPENNLSLLTSTSHFVAEVANIGAFHRQPFVGKSAFAHKGGVHVSAVRKNPRTYEHIVPEEVGNKQRILLSDLAGQSNILFKARQYGFQLDKDDPFVLDLLSKLKDLESQGYEYAVAEASFELLLNRTLGRARKYFTLDSYRVLESKSDKKDQPFSEATVMVRVGGLQEHTAATGKGPVNALDSALRKALEKFYPTLAEMHLVDFKVRVFAINDSGTYSGTASRVRVLIESADHNAQWVTVGVSFNIIEASRQALEDSLNYKLFKDDQAKLTKAIKEAEQV</sequence>
<gene>
    <name evidence="11" type="ORF">Dthio_PD2518</name>
</gene>
<dbReference type="Pfam" id="PF00682">
    <property type="entry name" value="HMGL-like"/>
    <property type="match status" value="1"/>
</dbReference>
<dbReference type="Pfam" id="PF08502">
    <property type="entry name" value="LeuA_dimer"/>
    <property type="match status" value="1"/>
</dbReference>
<dbReference type="InterPro" id="IPR013785">
    <property type="entry name" value="Aldolase_TIM"/>
</dbReference>
<dbReference type="PANTHER" id="PTHR43538:SF1">
    <property type="entry name" value="(R)-CITRAMALATE SYNTHASE"/>
    <property type="match status" value="1"/>
</dbReference>
<protein>
    <recommendedName>
        <fullName evidence="8">Citramalate synthase</fullName>
        <ecNumber evidence="8">2.3.3.21</ecNumber>
    </recommendedName>
</protein>
<dbReference type="GO" id="GO:0043714">
    <property type="term" value="F:(R)-citramalate synthase activity"/>
    <property type="evidence" value="ECO:0007669"/>
    <property type="project" value="UniProtKB-UniRule"/>
</dbReference>
<dbReference type="AlphaFoldDB" id="D6SQU8"/>
<keyword evidence="5 9" id="KW-0808">Transferase</keyword>
<evidence type="ECO:0000256" key="5">
    <source>
        <dbReference type="ARBA" id="ARBA00022679"/>
    </source>
</evidence>
<dbReference type="SUPFAM" id="SSF110921">
    <property type="entry name" value="2-isopropylmalate synthase LeuA, allosteric (dimerisation) domain"/>
    <property type="match status" value="1"/>
</dbReference>
<reference evidence="11" key="1">
    <citation type="submission" date="2010-05" db="EMBL/GenBank/DDBJ databases">
        <title>The draft genome of Desulfonatronospira thiodismutans ASO3-1.</title>
        <authorList>
            <consortium name="US DOE Joint Genome Institute (JGI-PGF)"/>
            <person name="Lucas S."/>
            <person name="Copeland A."/>
            <person name="Lapidus A."/>
            <person name="Cheng J.-F."/>
            <person name="Bruce D."/>
            <person name="Goodwin L."/>
            <person name="Pitluck S."/>
            <person name="Chertkov O."/>
            <person name="Brettin T."/>
            <person name="Detter J.C."/>
            <person name="Han C."/>
            <person name="Land M.L."/>
            <person name="Hauser L."/>
            <person name="Kyrpides N."/>
            <person name="Mikhailova N."/>
            <person name="Muyzer G."/>
            <person name="Woyke T."/>
        </authorList>
    </citation>
    <scope>NUCLEOTIDE SEQUENCE [LARGE SCALE GENOMIC DNA]</scope>
    <source>
        <strain evidence="11">ASO3-1</strain>
    </source>
</reference>
<dbReference type="InterPro" id="IPR013709">
    <property type="entry name" value="2-isopropylmalate_synth_dimer"/>
</dbReference>
<dbReference type="PANTHER" id="PTHR43538">
    <property type="entry name" value="ALPHA-IPM SYNTHASE/HOMOCITRATE SYNTHASE"/>
    <property type="match status" value="1"/>
</dbReference>
<dbReference type="Gene3D" id="3.30.160.270">
    <property type="match status" value="1"/>
</dbReference>
<dbReference type="Gene3D" id="3.20.20.70">
    <property type="entry name" value="Aldolase class I"/>
    <property type="match status" value="1"/>
</dbReference>
<dbReference type="InterPro" id="IPR036230">
    <property type="entry name" value="LeuA_allosteric_dom_sf"/>
</dbReference>
<evidence type="ECO:0000256" key="1">
    <source>
        <dbReference type="ARBA" id="ARBA00004743"/>
    </source>
</evidence>
<dbReference type="PROSITE" id="PS50991">
    <property type="entry name" value="PYR_CT"/>
    <property type="match status" value="1"/>
</dbReference>
<evidence type="ECO:0000256" key="7">
    <source>
        <dbReference type="ARBA" id="ARBA00048263"/>
    </source>
</evidence>
<dbReference type="OrthoDB" id="9803573at2"/>
<evidence type="ECO:0000256" key="6">
    <source>
        <dbReference type="ARBA" id="ARBA00023304"/>
    </source>
</evidence>
<dbReference type="Proteomes" id="UP000005496">
    <property type="component" value="Unassembled WGS sequence"/>
</dbReference>
<dbReference type="EMBL" id="ACJN02000002">
    <property type="protein sequence ID" value="EFI35124.1"/>
    <property type="molecule type" value="Genomic_DNA"/>
</dbReference>
<dbReference type="PROSITE" id="PS00815">
    <property type="entry name" value="AIPM_HOMOCIT_SYNTH_1"/>
    <property type="match status" value="1"/>
</dbReference>
<dbReference type="InterPro" id="IPR005675">
    <property type="entry name" value="Citramal_synthase"/>
</dbReference>
<evidence type="ECO:0000259" key="10">
    <source>
        <dbReference type="PROSITE" id="PS50991"/>
    </source>
</evidence>
<dbReference type="UniPathway" id="UPA00047">
    <property type="reaction ID" value="UER00066"/>
</dbReference>
<dbReference type="InterPro" id="IPR002034">
    <property type="entry name" value="AIPM/Hcit_synth_CS"/>
</dbReference>
<name>D6SQU8_9BACT</name>
<comment type="caution">
    <text evidence="11">The sequence shown here is derived from an EMBL/GenBank/DDBJ whole genome shotgun (WGS) entry which is preliminary data.</text>
</comment>
<dbReference type="NCBIfam" id="TIGR00977">
    <property type="entry name" value="citramal_synth"/>
    <property type="match status" value="1"/>
</dbReference>
<dbReference type="EC" id="2.3.3.21" evidence="8"/>